<dbReference type="SMART" id="SM00343">
    <property type="entry name" value="ZnF_C2HC"/>
    <property type="match status" value="2"/>
</dbReference>
<evidence type="ECO:0000256" key="2">
    <source>
        <dbReference type="SAM" id="MobiDB-lite"/>
    </source>
</evidence>
<feature type="region of interest" description="Disordered" evidence="2">
    <location>
        <begin position="358"/>
        <end position="378"/>
    </location>
</feature>
<name>A0ABQ5E3E5_9ASTR</name>
<protein>
    <submittedName>
        <fullName evidence="4">Reverse transcriptase domain-containing protein</fullName>
    </submittedName>
</protein>
<evidence type="ECO:0000259" key="3">
    <source>
        <dbReference type="PROSITE" id="PS50158"/>
    </source>
</evidence>
<dbReference type="Pfam" id="PF00098">
    <property type="entry name" value="zf-CCHC"/>
    <property type="match status" value="1"/>
</dbReference>
<evidence type="ECO:0000313" key="4">
    <source>
        <dbReference type="EMBL" id="GJT45332.1"/>
    </source>
</evidence>
<keyword evidence="1" id="KW-0862">Zinc</keyword>
<feature type="domain" description="CCHC-type" evidence="3">
    <location>
        <begin position="337"/>
        <end position="350"/>
    </location>
</feature>
<accession>A0ABQ5E3E5</accession>
<keyword evidence="4" id="KW-0695">RNA-directed DNA polymerase</keyword>
<dbReference type="Gene3D" id="4.10.60.10">
    <property type="entry name" value="Zinc finger, CCHC-type"/>
    <property type="match status" value="1"/>
</dbReference>
<dbReference type="Proteomes" id="UP001151760">
    <property type="component" value="Unassembled WGS sequence"/>
</dbReference>
<dbReference type="InterPro" id="IPR032567">
    <property type="entry name" value="RTL1-rel"/>
</dbReference>
<dbReference type="PROSITE" id="PS50158">
    <property type="entry name" value="ZF_CCHC"/>
    <property type="match status" value="2"/>
</dbReference>
<evidence type="ECO:0000313" key="5">
    <source>
        <dbReference type="Proteomes" id="UP001151760"/>
    </source>
</evidence>
<keyword evidence="1" id="KW-0863">Zinc-finger</keyword>
<dbReference type="InterPro" id="IPR001878">
    <property type="entry name" value="Znf_CCHC"/>
</dbReference>
<keyword evidence="5" id="KW-1185">Reference proteome</keyword>
<dbReference type="Pfam" id="PF03732">
    <property type="entry name" value="Retrotrans_gag"/>
    <property type="match status" value="1"/>
</dbReference>
<sequence length="435" mass="47582">MAPSRRSGNNNDNNNNNEENPNIAAIIAQQLQTILPQIVTQVTNNVNNANAGNGGNNGCTYKGFMACNPKEYDGKGGAIALTRWIEKMETVIDNSGCAENQKVKYAASSFVNKALTWWNTQVQARGREAAIGMSWTDFKALLVEELCPSNEMEKLESEFWNHKMVGANHAGYTDRFHELAKLVPHLVTPESSRIKRYIAGLAPEIRGMLRATQPTTIQSAILRAGILTDEAVSCGTLTKGNDKRKAVEESSKSGGSWKDNKKAKVGTGFVATAPPSNEFVSSNPKCGKCFAYHPANGPCKLCFNCQKLGHFIKDCRAPISQATPVSAVRMSSNPRVCYECGSPDHFRNNCHKKYQGSGRPSNQLALEGNHNTRSSGNQIRGRAFNVNVNAMEAVQDPNVVTGRFLCVLSSSFYCDTEKLLAREERVQLLISTLSP</sequence>
<dbReference type="InterPro" id="IPR036875">
    <property type="entry name" value="Znf_CCHC_sf"/>
</dbReference>
<reference evidence="4" key="1">
    <citation type="journal article" date="2022" name="Int. J. Mol. Sci.">
        <title>Draft Genome of Tanacetum Coccineum: Genomic Comparison of Closely Related Tanacetum-Family Plants.</title>
        <authorList>
            <person name="Yamashiro T."/>
            <person name="Shiraishi A."/>
            <person name="Nakayama K."/>
            <person name="Satake H."/>
        </authorList>
    </citation>
    <scope>NUCLEOTIDE SEQUENCE</scope>
</reference>
<dbReference type="GO" id="GO:0003964">
    <property type="term" value="F:RNA-directed DNA polymerase activity"/>
    <property type="evidence" value="ECO:0007669"/>
    <property type="project" value="UniProtKB-KW"/>
</dbReference>
<organism evidence="4 5">
    <name type="scientific">Tanacetum coccineum</name>
    <dbReference type="NCBI Taxonomy" id="301880"/>
    <lineage>
        <taxon>Eukaryota</taxon>
        <taxon>Viridiplantae</taxon>
        <taxon>Streptophyta</taxon>
        <taxon>Embryophyta</taxon>
        <taxon>Tracheophyta</taxon>
        <taxon>Spermatophyta</taxon>
        <taxon>Magnoliopsida</taxon>
        <taxon>eudicotyledons</taxon>
        <taxon>Gunneridae</taxon>
        <taxon>Pentapetalae</taxon>
        <taxon>asterids</taxon>
        <taxon>campanulids</taxon>
        <taxon>Asterales</taxon>
        <taxon>Asteraceae</taxon>
        <taxon>Asteroideae</taxon>
        <taxon>Anthemideae</taxon>
        <taxon>Anthemidinae</taxon>
        <taxon>Tanacetum</taxon>
    </lineage>
</organism>
<reference evidence="4" key="2">
    <citation type="submission" date="2022-01" db="EMBL/GenBank/DDBJ databases">
        <authorList>
            <person name="Yamashiro T."/>
            <person name="Shiraishi A."/>
            <person name="Satake H."/>
            <person name="Nakayama K."/>
        </authorList>
    </citation>
    <scope>NUCLEOTIDE SEQUENCE</scope>
</reference>
<dbReference type="PANTHER" id="PTHR15503:SF45">
    <property type="entry name" value="RNA-DIRECTED DNA POLYMERASE HOMOLOG"/>
    <property type="match status" value="1"/>
</dbReference>
<keyword evidence="4" id="KW-0548">Nucleotidyltransferase</keyword>
<keyword evidence="1" id="KW-0479">Metal-binding</keyword>
<evidence type="ECO:0000256" key="1">
    <source>
        <dbReference type="PROSITE-ProRule" id="PRU00047"/>
    </source>
</evidence>
<comment type="caution">
    <text evidence="4">The sequence shown here is derived from an EMBL/GenBank/DDBJ whole genome shotgun (WGS) entry which is preliminary data.</text>
</comment>
<dbReference type="EMBL" id="BQNB010015892">
    <property type="protein sequence ID" value="GJT45332.1"/>
    <property type="molecule type" value="Genomic_DNA"/>
</dbReference>
<feature type="domain" description="CCHC-type" evidence="3">
    <location>
        <begin position="302"/>
        <end position="316"/>
    </location>
</feature>
<dbReference type="PANTHER" id="PTHR15503">
    <property type="entry name" value="LDOC1 RELATED"/>
    <property type="match status" value="1"/>
</dbReference>
<gene>
    <name evidence="4" type="ORF">Tco_0954047</name>
</gene>
<proteinExistence type="predicted"/>
<dbReference type="InterPro" id="IPR005162">
    <property type="entry name" value="Retrotrans_gag_dom"/>
</dbReference>
<keyword evidence="4" id="KW-0808">Transferase</keyword>
<dbReference type="SUPFAM" id="SSF57756">
    <property type="entry name" value="Retrovirus zinc finger-like domains"/>
    <property type="match status" value="1"/>
</dbReference>